<proteinExistence type="predicted"/>
<gene>
    <name evidence="2" type="ORF">J2Z79_002775</name>
</gene>
<keyword evidence="1" id="KW-0812">Transmembrane</keyword>
<protein>
    <submittedName>
        <fullName evidence="2">Uncharacterized protein</fullName>
    </submittedName>
</protein>
<evidence type="ECO:0000313" key="3">
    <source>
        <dbReference type="Proteomes" id="UP001519289"/>
    </source>
</evidence>
<reference evidence="2 3" key="1">
    <citation type="submission" date="2021-03" db="EMBL/GenBank/DDBJ databases">
        <title>Genomic Encyclopedia of Type Strains, Phase IV (KMG-IV): sequencing the most valuable type-strain genomes for metagenomic binning, comparative biology and taxonomic classification.</title>
        <authorList>
            <person name="Goeker M."/>
        </authorList>
    </citation>
    <scope>NUCLEOTIDE SEQUENCE [LARGE SCALE GENOMIC DNA]</scope>
    <source>
        <strain evidence="2 3">DSM 27138</strain>
    </source>
</reference>
<dbReference type="RefSeq" id="WP_209467459.1">
    <property type="nucleotide sequence ID" value="NZ_JAGGLG010000026.1"/>
</dbReference>
<evidence type="ECO:0000313" key="2">
    <source>
        <dbReference type="EMBL" id="MBP2019348.1"/>
    </source>
</evidence>
<name>A0ABS4JUX4_9FIRM</name>
<keyword evidence="3" id="KW-1185">Reference proteome</keyword>
<comment type="caution">
    <text evidence="2">The sequence shown here is derived from an EMBL/GenBank/DDBJ whole genome shotgun (WGS) entry which is preliminary data.</text>
</comment>
<evidence type="ECO:0000256" key="1">
    <source>
        <dbReference type="SAM" id="Phobius"/>
    </source>
</evidence>
<dbReference type="Proteomes" id="UP001519289">
    <property type="component" value="Unassembled WGS sequence"/>
</dbReference>
<accession>A0ABS4JUX4</accession>
<organism evidence="2 3">
    <name type="scientific">Symbiobacterium terraclitae</name>
    <dbReference type="NCBI Taxonomy" id="557451"/>
    <lineage>
        <taxon>Bacteria</taxon>
        <taxon>Bacillati</taxon>
        <taxon>Bacillota</taxon>
        <taxon>Clostridia</taxon>
        <taxon>Eubacteriales</taxon>
        <taxon>Symbiobacteriaceae</taxon>
        <taxon>Symbiobacterium</taxon>
    </lineage>
</organism>
<keyword evidence="1" id="KW-0472">Membrane</keyword>
<dbReference type="EMBL" id="JAGGLG010000026">
    <property type="protein sequence ID" value="MBP2019348.1"/>
    <property type="molecule type" value="Genomic_DNA"/>
</dbReference>
<keyword evidence="1" id="KW-1133">Transmembrane helix</keyword>
<sequence length="78" mass="7964">MNTRQRGKGRSSTAIWAVSAVAVLLAGGLIGASLWSTRGGGSEAPSGGVLSDAERGAVRNAIGREDAPVTVIEYMDYA</sequence>
<feature type="transmembrane region" description="Helical" evidence="1">
    <location>
        <begin position="12"/>
        <end position="35"/>
    </location>
</feature>